<name>A0A075A5F5_OPIVI</name>
<dbReference type="RefSeq" id="XP_009162777.1">
    <property type="nucleotide sequence ID" value="XM_009164513.1"/>
</dbReference>
<evidence type="ECO:0000313" key="1">
    <source>
        <dbReference type="EMBL" id="KER33532.1"/>
    </source>
</evidence>
<accession>A0A075A5F5</accession>
<dbReference type="CTD" id="20326760"/>
<proteinExistence type="predicted"/>
<dbReference type="KEGG" id="ovi:T265_12592"/>
<organism evidence="1 2">
    <name type="scientific">Opisthorchis viverrini</name>
    <name type="common">Southeast Asian liver fluke</name>
    <dbReference type="NCBI Taxonomy" id="6198"/>
    <lineage>
        <taxon>Eukaryota</taxon>
        <taxon>Metazoa</taxon>
        <taxon>Spiralia</taxon>
        <taxon>Lophotrochozoa</taxon>
        <taxon>Platyhelminthes</taxon>
        <taxon>Trematoda</taxon>
        <taxon>Digenea</taxon>
        <taxon>Opisthorchiida</taxon>
        <taxon>Opisthorchiata</taxon>
        <taxon>Opisthorchiidae</taxon>
        <taxon>Opisthorchis</taxon>
    </lineage>
</organism>
<dbReference type="GeneID" id="20326760"/>
<reference evidence="1 2" key="1">
    <citation type="submission" date="2013-11" db="EMBL/GenBank/DDBJ databases">
        <title>Opisthorchis viverrini - life in the bile duct.</title>
        <authorList>
            <person name="Young N.D."/>
            <person name="Nagarajan N."/>
            <person name="Lin S.J."/>
            <person name="Korhonen P.K."/>
            <person name="Jex A.R."/>
            <person name="Hall R.S."/>
            <person name="Safavi-Hemami H."/>
            <person name="Kaewkong W."/>
            <person name="Bertrand D."/>
            <person name="Gao S."/>
            <person name="Seet Q."/>
            <person name="Wongkham S."/>
            <person name="Teh B.T."/>
            <person name="Wongkham C."/>
            <person name="Intapan P.M."/>
            <person name="Maleewong W."/>
            <person name="Yang X."/>
            <person name="Hu M."/>
            <person name="Wang Z."/>
            <person name="Hofmann A."/>
            <person name="Sternberg P.W."/>
            <person name="Tan P."/>
            <person name="Wang J."/>
            <person name="Gasser R.B."/>
        </authorList>
    </citation>
    <scope>NUCLEOTIDE SEQUENCE [LARGE SCALE GENOMIC DNA]</scope>
</reference>
<dbReference type="EMBL" id="KL596624">
    <property type="protein sequence ID" value="KER33532.1"/>
    <property type="molecule type" value="Genomic_DNA"/>
</dbReference>
<dbReference type="Proteomes" id="UP000054324">
    <property type="component" value="Unassembled WGS sequence"/>
</dbReference>
<protein>
    <submittedName>
        <fullName evidence="1">Uncharacterized protein</fullName>
    </submittedName>
</protein>
<sequence length="78" mass="8729">MFVCTPRCPSSDTMWPWTSRLTRSVKLSPDVPTCVGPHLSVKCLTVSGALWMLLYICDFPCRLSLTELPLVTFIPLLS</sequence>
<evidence type="ECO:0000313" key="2">
    <source>
        <dbReference type="Proteomes" id="UP000054324"/>
    </source>
</evidence>
<dbReference type="AlphaFoldDB" id="A0A075A5F5"/>
<gene>
    <name evidence="1" type="ORF">T265_12592</name>
</gene>
<keyword evidence="2" id="KW-1185">Reference proteome</keyword>